<dbReference type="InterPro" id="IPR001610">
    <property type="entry name" value="PAC"/>
</dbReference>
<dbReference type="FunFam" id="1.10.287.130:FF:000002">
    <property type="entry name" value="Two-component osmosensing histidine kinase"/>
    <property type="match status" value="1"/>
</dbReference>
<dbReference type="CDD" id="cd16922">
    <property type="entry name" value="HATPase_EvgS-ArcB-TorS-like"/>
    <property type="match status" value="1"/>
</dbReference>
<name>A0A6L6HPJ8_9RHOB</name>
<dbReference type="Gene3D" id="2.10.70.100">
    <property type="match status" value="1"/>
</dbReference>
<protein>
    <recommendedName>
        <fullName evidence="15">Sensory/regulatory protein RpfC</fullName>
        <ecNumber evidence="3">2.7.13.3</ecNumber>
    </recommendedName>
</protein>
<keyword evidence="12" id="KW-0902">Two-component regulatory system</keyword>
<dbReference type="SUPFAM" id="SSF47226">
    <property type="entry name" value="Histidine-containing phosphotransfer domain, HPT domain"/>
    <property type="match status" value="1"/>
</dbReference>
<dbReference type="Gene3D" id="3.40.50.2300">
    <property type="match status" value="1"/>
</dbReference>
<evidence type="ECO:0000256" key="14">
    <source>
        <dbReference type="ARBA" id="ARBA00064003"/>
    </source>
</evidence>
<dbReference type="GO" id="GO:0005886">
    <property type="term" value="C:plasma membrane"/>
    <property type="evidence" value="ECO:0007669"/>
    <property type="project" value="UniProtKB-SubCell"/>
</dbReference>
<dbReference type="RefSeq" id="WP_154765153.1">
    <property type="nucleotide sequence ID" value="NZ_WMBT01000007.1"/>
</dbReference>
<dbReference type="PANTHER" id="PTHR45339">
    <property type="entry name" value="HYBRID SIGNAL TRANSDUCTION HISTIDINE KINASE J"/>
    <property type="match status" value="1"/>
</dbReference>
<feature type="transmembrane region" description="Helical" evidence="18">
    <location>
        <begin position="15"/>
        <end position="38"/>
    </location>
</feature>
<comment type="subcellular location">
    <subcellularLocation>
        <location evidence="2">Cell membrane</location>
        <topology evidence="2">Multi-pass membrane protein</topology>
    </subcellularLocation>
</comment>
<dbReference type="PANTHER" id="PTHR45339:SF1">
    <property type="entry name" value="HYBRID SIGNAL TRANSDUCTION HISTIDINE KINASE J"/>
    <property type="match status" value="1"/>
</dbReference>
<feature type="transmembrane region" description="Helical" evidence="18">
    <location>
        <begin position="191"/>
        <end position="208"/>
    </location>
</feature>
<dbReference type="SUPFAM" id="SSF55874">
    <property type="entry name" value="ATPase domain of HSP90 chaperone/DNA topoisomerase II/histidine kinase"/>
    <property type="match status" value="1"/>
</dbReference>
<dbReference type="Pfam" id="PF08447">
    <property type="entry name" value="PAS_3"/>
    <property type="match status" value="2"/>
</dbReference>
<dbReference type="InterPro" id="IPR008207">
    <property type="entry name" value="Sig_transdc_His_kin_Hpt_dom"/>
</dbReference>
<evidence type="ECO:0000256" key="5">
    <source>
        <dbReference type="ARBA" id="ARBA00022553"/>
    </source>
</evidence>
<dbReference type="Gene3D" id="3.30.565.10">
    <property type="entry name" value="Histidine kinase-like ATPase, C-terminal domain"/>
    <property type="match status" value="1"/>
</dbReference>
<dbReference type="GO" id="GO:0000155">
    <property type="term" value="F:phosphorelay sensor kinase activity"/>
    <property type="evidence" value="ECO:0007669"/>
    <property type="project" value="InterPro"/>
</dbReference>
<dbReference type="PROSITE" id="PS50109">
    <property type="entry name" value="HIS_KIN"/>
    <property type="match status" value="1"/>
</dbReference>
<evidence type="ECO:0000256" key="13">
    <source>
        <dbReference type="ARBA" id="ARBA00023136"/>
    </source>
</evidence>
<evidence type="ECO:0000256" key="10">
    <source>
        <dbReference type="ARBA" id="ARBA00022840"/>
    </source>
</evidence>
<evidence type="ECO:0000259" key="20">
    <source>
        <dbReference type="PROSITE" id="PS50110"/>
    </source>
</evidence>
<evidence type="ECO:0000256" key="18">
    <source>
        <dbReference type="SAM" id="Phobius"/>
    </source>
</evidence>
<evidence type="ECO:0000256" key="15">
    <source>
        <dbReference type="ARBA" id="ARBA00068150"/>
    </source>
</evidence>
<dbReference type="Gene3D" id="1.10.287.130">
    <property type="match status" value="1"/>
</dbReference>
<keyword evidence="6" id="KW-0808">Transferase</keyword>
<keyword evidence="5 17" id="KW-0597">Phosphoprotein</keyword>
<evidence type="ECO:0000259" key="21">
    <source>
        <dbReference type="PROSITE" id="PS50113"/>
    </source>
</evidence>
<dbReference type="CDD" id="cd00082">
    <property type="entry name" value="HisKA"/>
    <property type="match status" value="1"/>
</dbReference>
<dbReference type="PROSITE" id="PS50894">
    <property type="entry name" value="HPT"/>
    <property type="match status" value="1"/>
</dbReference>
<sequence>MMKGGRVVPVWQQRLLHVCLTLIALAVFSALALAPFVLSRNMETADTSSMRSEMFELHLSIDAMRAALLDWQAARAGGGTPDESLGLRLDERTQLLVHRMGVVLAYPGARAVLPENAETLGRIRDRVAALLARGDGPAGDAARSRDRVADLLGPDLVQLDRYLTDAFRRLGRITANDRWQLTRISLIAQRLASFLLVVGVLTLIVLWMQNRVLRRAETSLNTVMGDLAEAQRIANIGNVRRDYGRDIVTWSPEFARIYGLDPEGQMTGARFEALLLPADAEKVLDSERQALARSAETRAPVRRDLTFRALRADGEVIELEVQSELTANPDGTPHSMVSTVRDITVEARARRALRESERSLAAAQRIAHLGSFRHNYSTGRTSWSSELYVVLGCDPADGPRPLRQIVHPEDFGGVEALFTELLKGGPAGGQRQVSFDCRVLLPSGAERFIRGTAEMNYDDAGAPDSLTGSLQDVTSDIEQERALRDALAEAERANTAKSEFLAVMSHELRTPMNGVLGMLSAVEATPLDDRQREQIRVARTSARALLAILNDVLDMSKIEAGRMELEERPFELRPLVGSVVDLYCESACAKGVTLTARVGDDLPAWITGDPLRIRQILANLVSNAVKFTHAGQVTLDVDRAPDRLSQGGGLWLRFCVTDSGIGIPLDRQQQVFDRFNQLDTSYTRRFGGSGLGLAISRSLADLMGGRIGFASMPGQGSSFWLDVEAAPAGPAPAAHAAHPEAVLPRRSVLVAEDNATNRLVARSMLERLGQEVAFAEDGLAALEAVSAGGVDLVLMDISMPGMDGIEATRRIRRMDGPASRLPVLALTAHAGAAERSACLDAGCNEVLTKPLDLDALHLALHRWLPRDAQAAASPDPSEDAVLQDRLADLARQIGPEALPLLIVASLEDLARHRATLEGAEAGRPVDHAATLRACHSLVGIAATLGLTDTADAARRAEAALKDAPARPGDLAPLLDLVRGMESALSRAAEPFRQDAETAAP</sequence>
<dbReference type="InterPro" id="IPR003661">
    <property type="entry name" value="HisK_dim/P_dom"/>
</dbReference>
<dbReference type="InterPro" id="IPR011006">
    <property type="entry name" value="CheY-like_superfamily"/>
</dbReference>
<feature type="modified residue" description="4-aspartylphosphate" evidence="17">
    <location>
        <position position="796"/>
    </location>
</feature>
<keyword evidence="11 18" id="KW-1133">Transmembrane helix</keyword>
<dbReference type="InterPro" id="IPR035965">
    <property type="entry name" value="PAS-like_dom_sf"/>
</dbReference>
<comment type="subunit">
    <text evidence="14">At low DSF concentrations, interacts with RpfF.</text>
</comment>
<dbReference type="Gene3D" id="1.20.120.160">
    <property type="entry name" value="HPT domain"/>
    <property type="match status" value="1"/>
</dbReference>
<dbReference type="SUPFAM" id="SSF55785">
    <property type="entry name" value="PYP-like sensor domain (PAS domain)"/>
    <property type="match status" value="2"/>
</dbReference>
<keyword evidence="7 18" id="KW-0812">Transmembrane</keyword>
<dbReference type="InterPro" id="IPR000700">
    <property type="entry name" value="PAS-assoc_C"/>
</dbReference>
<dbReference type="Pfam" id="PF00512">
    <property type="entry name" value="HisKA"/>
    <property type="match status" value="1"/>
</dbReference>
<evidence type="ECO:0000256" key="2">
    <source>
        <dbReference type="ARBA" id="ARBA00004651"/>
    </source>
</evidence>
<dbReference type="Pfam" id="PF00072">
    <property type="entry name" value="Response_reg"/>
    <property type="match status" value="1"/>
</dbReference>
<evidence type="ECO:0000313" key="24">
    <source>
        <dbReference type="Proteomes" id="UP000481417"/>
    </source>
</evidence>
<evidence type="ECO:0000256" key="9">
    <source>
        <dbReference type="ARBA" id="ARBA00022777"/>
    </source>
</evidence>
<feature type="domain" description="PAC" evidence="21">
    <location>
        <begin position="303"/>
        <end position="355"/>
    </location>
</feature>
<dbReference type="InterPro" id="IPR036097">
    <property type="entry name" value="HisK_dim/P_sf"/>
</dbReference>
<evidence type="ECO:0000259" key="22">
    <source>
        <dbReference type="PROSITE" id="PS50894"/>
    </source>
</evidence>
<dbReference type="AlphaFoldDB" id="A0A6L6HPJ8"/>
<evidence type="ECO:0000256" key="7">
    <source>
        <dbReference type="ARBA" id="ARBA00022692"/>
    </source>
</evidence>
<dbReference type="InterPro" id="IPR036641">
    <property type="entry name" value="HPT_dom_sf"/>
</dbReference>
<dbReference type="EC" id="2.7.13.3" evidence="3"/>
<dbReference type="Pfam" id="PF02518">
    <property type="entry name" value="HATPase_c"/>
    <property type="match status" value="1"/>
</dbReference>
<evidence type="ECO:0000256" key="4">
    <source>
        <dbReference type="ARBA" id="ARBA00022475"/>
    </source>
</evidence>
<accession>A0A6L6HPJ8</accession>
<evidence type="ECO:0000256" key="3">
    <source>
        <dbReference type="ARBA" id="ARBA00012438"/>
    </source>
</evidence>
<dbReference type="SMART" id="SM00388">
    <property type="entry name" value="HisKA"/>
    <property type="match status" value="1"/>
</dbReference>
<evidence type="ECO:0000256" key="6">
    <source>
        <dbReference type="ARBA" id="ARBA00022679"/>
    </source>
</evidence>
<dbReference type="InterPro" id="IPR036890">
    <property type="entry name" value="HATPase_C_sf"/>
</dbReference>
<dbReference type="CDD" id="cd00130">
    <property type="entry name" value="PAS"/>
    <property type="match status" value="1"/>
</dbReference>
<dbReference type="InterPro" id="IPR004358">
    <property type="entry name" value="Sig_transdc_His_kin-like_C"/>
</dbReference>
<proteinExistence type="predicted"/>
<reference evidence="23 24" key="1">
    <citation type="submission" date="2019-11" db="EMBL/GenBank/DDBJ databases">
        <authorList>
            <person name="Lang L."/>
        </authorList>
    </citation>
    <scope>NUCLEOTIDE SEQUENCE [LARGE SCALE GENOMIC DNA]</scope>
    <source>
        <strain evidence="23 24">YIM 132242</strain>
    </source>
</reference>
<dbReference type="PRINTS" id="PR00344">
    <property type="entry name" value="BCTRLSENSOR"/>
</dbReference>
<feature type="domain" description="Response regulatory" evidence="20">
    <location>
        <begin position="747"/>
        <end position="864"/>
    </location>
</feature>
<comment type="catalytic activity">
    <reaction evidence="1">
        <text>ATP + protein L-histidine = ADP + protein N-phospho-L-histidine.</text>
        <dbReference type="EC" id="2.7.13.3"/>
    </reaction>
</comment>
<dbReference type="Gene3D" id="3.30.450.20">
    <property type="entry name" value="PAS domain"/>
    <property type="match status" value="2"/>
</dbReference>
<organism evidence="23 24">
    <name type="scientific">Paracoccus lichenicola</name>
    <dbReference type="NCBI Taxonomy" id="2665644"/>
    <lineage>
        <taxon>Bacteria</taxon>
        <taxon>Pseudomonadati</taxon>
        <taxon>Pseudomonadota</taxon>
        <taxon>Alphaproteobacteria</taxon>
        <taxon>Rhodobacterales</taxon>
        <taxon>Paracoccaceae</taxon>
        <taxon>Paracoccus</taxon>
    </lineage>
</organism>
<comment type="caution">
    <text evidence="23">The sequence shown here is derived from an EMBL/GenBank/DDBJ whole genome shotgun (WGS) entry which is preliminary data.</text>
</comment>
<feature type="domain" description="HPt" evidence="22">
    <location>
        <begin position="894"/>
        <end position="994"/>
    </location>
</feature>
<dbReference type="SMART" id="SM00086">
    <property type="entry name" value="PAC"/>
    <property type="match status" value="2"/>
</dbReference>
<dbReference type="SUPFAM" id="SSF47384">
    <property type="entry name" value="Homodimeric domain of signal transducing histidine kinase"/>
    <property type="match status" value="1"/>
</dbReference>
<dbReference type="GO" id="GO:0005524">
    <property type="term" value="F:ATP binding"/>
    <property type="evidence" value="ECO:0007669"/>
    <property type="project" value="UniProtKB-KW"/>
</dbReference>
<evidence type="ECO:0000313" key="23">
    <source>
        <dbReference type="EMBL" id="MTE01084.1"/>
    </source>
</evidence>
<dbReference type="InterPro" id="IPR013655">
    <property type="entry name" value="PAS_fold_3"/>
</dbReference>
<dbReference type="PROSITE" id="PS50110">
    <property type="entry name" value="RESPONSE_REGULATORY"/>
    <property type="match status" value="1"/>
</dbReference>
<evidence type="ECO:0000259" key="19">
    <source>
        <dbReference type="PROSITE" id="PS50109"/>
    </source>
</evidence>
<evidence type="ECO:0000256" key="16">
    <source>
        <dbReference type="PROSITE-ProRule" id="PRU00110"/>
    </source>
</evidence>
<dbReference type="PROSITE" id="PS50113">
    <property type="entry name" value="PAC"/>
    <property type="match status" value="1"/>
</dbReference>
<dbReference type="EMBL" id="WMBT01000007">
    <property type="protein sequence ID" value="MTE01084.1"/>
    <property type="molecule type" value="Genomic_DNA"/>
</dbReference>
<evidence type="ECO:0000256" key="17">
    <source>
        <dbReference type="PROSITE-ProRule" id="PRU00169"/>
    </source>
</evidence>
<keyword evidence="9" id="KW-0418">Kinase</keyword>
<keyword evidence="8" id="KW-0547">Nucleotide-binding</keyword>
<feature type="modified residue" description="Phosphohistidine" evidence="16">
    <location>
        <position position="935"/>
    </location>
</feature>
<dbReference type="CDD" id="cd17546">
    <property type="entry name" value="REC_hyHK_CKI1_RcsC-like"/>
    <property type="match status" value="1"/>
</dbReference>
<dbReference type="SUPFAM" id="SSF52172">
    <property type="entry name" value="CheY-like"/>
    <property type="match status" value="1"/>
</dbReference>
<dbReference type="InterPro" id="IPR003594">
    <property type="entry name" value="HATPase_dom"/>
</dbReference>
<evidence type="ECO:0000256" key="1">
    <source>
        <dbReference type="ARBA" id="ARBA00000085"/>
    </source>
</evidence>
<dbReference type="Proteomes" id="UP000481417">
    <property type="component" value="Unassembled WGS sequence"/>
</dbReference>
<dbReference type="SMART" id="SM00387">
    <property type="entry name" value="HATPase_c"/>
    <property type="match status" value="1"/>
</dbReference>
<keyword evidence="13 18" id="KW-0472">Membrane</keyword>
<keyword evidence="24" id="KW-1185">Reference proteome</keyword>
<dbReference type="InterPro" id="IPR000014">
    <property type="entry name" value="PAS"/>
</dbReference>
<evidence type="ECO:0000256" key="12">
    <source>
        <dbReference type="ARBA" id="ARBA00023012"/>
    </source>
</evidence>
<dbReference type="NCBIfam" id="TIGR00229">
    <property type="entry name" value="sensory_box"/>
    <property type="match status" value="1"/>
</dbReference>
<dbReference type="FunFam" id="3.30.565.10:FF:000010">
    <property type="entry name" value="Sensor histidine kinase RcsC"/>
    <property type="match status" value="1"/>
</dbReference>
<evidence type="ECO:0000256" key="11">
    <source>
        <dbReference type="ARBA" id="ARBA00022989"/>
    </source>
</evidence>
<evidence type="ECO:0000256" key="8">
    <source>
        <dbReference type="ARBA" id="ARBA00022741"/>
    </source>
</evidence>
<feature type="domain" description="Histidine kinase" evidence="19">
    <location>
        <begin position="503"/>
        <end position="727"/>
    </location>
</feature>
<keyword evidence="4" id="KW-1003">Cell membrane</keyword>
<dbReference type="InterPro" id="IPR005467">
    <property type="entry name" value="His_kinase_dom"/>
</dbReference>
<dbReference type="SMART" id="SM00448">
    <property type="entry name" value="REC"/>
    <property type="match status" value="1"/>
</dbReference>
<keyword evidence="10" id="KW-0067">ATP-binding</keyword>
<dbReference type="InterPro" id="IPR001789">
    <property type="entry name" value="Sig_transdc_resp-reg_receiver"/>
</dbReference>
<gene>
    <name evidence="23" type="ORF">GIY56_12335</name>
</gene>